<feature type="chain" id="PRO_5021992513" description="LPXTG cell wall anchor domain-containing protein" evidence="3">
    <location>
        <begin position="33"/>
        <end position="118"/>
    </location>
</feature>
<dbReference type="Proteomes" id="UP000320244">
    <property type="component" value="Unassembled WGS sequence"/>
</dbReference>
<evidence type="ECO:0000313" key="4">
    <source>
        <dbReference type="EMBL" id="TWP38952.1"/>
    </source>
</evidence>
<feature type="compositionally biased region" description="Low complexity" evidence="1">
    <location>
        <begin position="71"/>
        <end position="87"/>
    </location>
</feature>
<reference evidence="4 5" key="1">
    <citation type="submission" date="2019-05" db="EMBL/GenBank/DDBJ databases">
        <authorList>
            <person name="Lee S.D."/>
        </authorList>
    </citation>
    <scope>NUCLEOTIDE SEQUENCE [LARGE SCALE GENOMIC DNA]</scope>
    <source>
        <strain evidence="4 5">C5-26</strain>
    </source>
</reference>
<dbReference type="EMBL" id="VCQV01000001">
    <property type="protein sequence ID" value="TWP38952.1"/>
    <property type="molecule type" value="Genomic_DNA"/>
</dbReference>
<evidence type="ECO:0008006" key="6">
    <source>
        <dbReference type="Google" id="ProtNLM"/>
    </source>
</evidence>
<reference evidence="4 5" key="2">
    <citation type="submission" date="2019-08" db="EMBL/GenBank/DDBJ databases">
        <title>Jejuicoccus antrihumi gen. nov., sp. nov., a new member of the family Dermacoccaceae isolated from a cave.</title>
        <authorList>
            <person name="Schumann P."/>
            <person name="Kim I.S."/>
        </authorList>
    </citation>
    <scope>NUCLEOTIDE SEQUENCE [LARGE SCALE GENOMIC DNA]</scope>
    <source>
        <strain evidence="4 5">C5-26</strain>
    </source>
</reference>
<evidence type="ECO:0000313" key="5">
    <source>
        <dbReference type="Proteomes" id="UP000320244"/>
    </source>
</evidence>
<organism evidence="4 5">
    <name type="scientific">Leekyejoonella antrihumi</name>
    <dbReference type="NCBI Taxonomy" id="1660198"/>
    <lineage>
        <taxon>Bacteria</taxon>
        <taxon>Bacillati</taxon>
        <taxon>Actinomycetota</taxon>
        <taxon>Actinomycetes</taxon>
        <taxon>Micrococcales</taxon>
        <taxon>Dermacoccaceae</taxon>
        <taxon>Leekyejoonella</taxon>
    </lineage>
</organism>
<evidence type="ECO:0000256" key="3">
    <source>
        <dbReference type="SAM" id="SignalP"/>
    </source>
</evidence>
<keyword evidence="5" id="KW-1185">Reference proteome</keyword>
<feature type="signal peptide" evidence="3">
    <location>
        <begin position="1"/>
        <end position="32"/>
    </location>
</feature>
<keyword evidence="2" id="KW-1133">Transmembrane helix</keyword>
<keyword evidence="2" id="KW-0472">Membrane</keyword>
<keyword evidence="2" id="KW-0812">Transmembrane</keyword>
<protein>
    <recommendedName>
        <fullName evidence="6">LPXTG cell wall anchor domain-containing protein</fullName>
    </recommendedName>
</protein>
<feature type="region of interest" description="Disordered" evidence="1">
    <location>
        <begin position="32"/>
        <end position="87"/>
    </location>
</feature>
<name>A0A563E9L3_9MICO</name>
<evidence type="ECO:0000256" key="1">
    <source>
        <dbReference type="SAM" id="MobiDB-lite"/>
    </source>
</evidence>
<dbReference type="AlphaFoldDB" id="A0A563E9L3"/>
<gene>
    <name evidence="4" type="ORF">FGL98_00715</name>
</gene>
<accession>A0A563E9L3</accession>
<proteinExistence type="predicted"/>
<evidence type="ECO:0000256" key="2">
    <source>
        <dbReference type="SAM" id="Phobius"/>
    </source>
</evidence>
<comment type="caution">
    <text evidence="4">The sequence shown here is derived from an EMBL/GenBank/DDBJ whole genome shotgun (WGS) entry which is preliminary data.</text>
</comment>
<feature type="compositionally biased region" description="Polar residues" evidence="1">
    <location>
        <begin position="56"/>
        <end position="70"/>
    </location>
</feature>
<dbReference type="RefSeq" id="WP_146314734.1">
    <property type="nucleotide sequence ID" value="NZ_VCQV01000001.1"/>
</dbReference>
<feature type="transmembrane region" description="Helical" evidence="2">
    <location>
        <begin position="89"/>
        <end position="108"/>
    </location>
</feature>
<keyword evidence="3" id="KW-0732">Signal</keyword>
<sequence>MTSVRVPRHVTALLTLVGVGLCWLVGTSSAMAATGSPSSPASSISARQTLGRAGQGPSTNRIVRTSAATSTAVPTQQTPTNATNNQPGLITGAAVLSLVLIGGGALVARHRLTDDEHE</sequence>
<feature type="compositionally biased region" description="Low complexity" evidence="1">
    <location>
        <begin position="32"/>
        <end position="46"/>
    </location>
</feature>